<dbReference type="PANTHER" id="PTHR22953:SF153">
    <property type="entry name" value="PURPLE ACID PHOSPHATASE"/>
    <property type="match status" value="1"/>
</dbReference>
<dbReference type="Gene3D" id="3.60.21.10">
    <property type="match status" value="2"/>
</dbReference>
<feature type="compositionally biased region" description="Basic and acidic residues" evidence="2">
    <location>
        <begin position="1031"/>
        <end position="1042"/>
    </location>
</feature>
<proteinExistence type="predicted"/>
<dbReference type="InterPro" id="IPR004843">
    <property type="entry name" value="Calcineurin-like_PHP"/>
</dbReference>
<organism evidence="6 7">
    <name type="scientific">Alloiococcus otitis ATCC 51267</name>
    <dbReference type="NCBI Taxonomy" id="883081"/>
    <lineage>
        <taxon>Bacteria</taxon>
        <taxon>Bacillati</taxon>
        <taxon>Bacillota</taxon>
        <taxon>Bacilli</taxon>
        <taxon>Lactobacillales</taxon>
        <taxon>Carnobacteriaceae</taxon>
        <taxon>Alloiococcus</taxon>
    </lineage>
</organism>
<dbReference type="PANTHER" id="PTHR22953">
    <property type="entry name" value="ACID PHOSPHATASE RELATED"/>
    <property type="match status" value="1"/>
</dbReference>
<dbReference type="GO" id="GO:0046872">
    <property type="term" value="F:metal ion binding"/>
    <property type="evidence" value="ECO:0007669"/>
    <property type="project" value="InterPro"/>
</dbReference>
<feature type="signal peptide" evidence="3">
    <location>
        <begin position="1"/>
        <end position="28"/>
    </location>
</feature>
<feature type="compositionally biased region" description="Polar residues" evidence="2">
    <location>
        <begin position="1058"/>
        <end position="1082"/>
    </location>
</feature>
<feature type="region of interest" description="Disordered" evidence="2">
    <location>
        <begin position="312"/>
        <end position="332"/>
    </location>
</feature>
<dbReference type="AlphaFoldDB" id="K9EBV2"/>
<evidence type="ECO:0000259" key="4">
    <source>
        <dbReference type="Pfam" id="PF00149"/>
    </source>
</evidence>
<dbReference type="SUPFAM" id="SSF56300">
    <property type="entry name" value="Metallo-dependent phosphatases"/>
    <property type="match status" value="1"/>
</dbReference>
<dbReference type="Gene3D" id="3.10.20.10">
    <property type="match status" value="2"/>
</dbReference>
<dbReference type="eggNOG" id="COG1409">
    <property type="taxonomic scope" value="Bacteria"/>
</dbReference>
<feature type="region of interest" description="Disordered" evidence="2">
    <location>
        <begin position="30"/>
        <end position="135"/>
    </location>
</feature>
<feature type="domain" description="IgG-binding B" evidence="5">
    <location>
        <begin position="763"/>
        <end position="818"/>
    </location>
</feature>
<dbReference type="GO" id="GO:0003993">
    <property type="term" value="F:acid phosphatase activity"/>
    <property type="evidence" value="ECO:0007669"/>
    <property type="project" value="InterPro"/>
</dbReference>
<evidence type="ECO:0000313" key="6">
    <source>
        <dbReference type="EMBL" id="EKU94173.1"/>
    </source>
</evidence>
<dbReference type="Pfam" id="PF00149">
    <property type="entry name" value="Metallophos"/>
    <property type="match status" value="1"/>
</dbReference>
<sequence>MKNKKFIIWSTVTIAGLLSLNAVEQVSAEDLGQDQGQMPDSDSGASLDLPLEGQAIDQGQSNQVEESNLEVTIYPSDQGESGGVEVETVQLSQPDKPDDVNTADDSFELKDNPADSKVVSGQSENSENSDEVEEKKREILEFSAPIDEEKAYVEANTPDPQPGFRVLPYLQKPSSDSMRISWISELGSPARITLKAGGKQVSQQVIEPQYMEIMEYTRAEVDENISHAGKTLPKGEWLYSNSNYKYDADFDKLVPNTEYTYMIEMDGQKYQNTFKTFPTKDDWDHIRLAAFSDTETEPKGAIEQREWELHTTNPYTSESEPRPGQGSDFAEKHGASTRNDMFLVNYPIDQQTALNENLAHLAEANLDALLIAGDLTQGSGYQPAWDEFWRHFAGNFNDFASNVPLITALGNWETTAALSGDYGSQADRSPVVKARNRYHAYISTPDYPGHEQHKSSYYRTDIGPITILTLDSTNGLPDEDVNQGMLTGEKYTGDDSILQEELWYKGKEYDPYITTDTQGSFTAEEYANAYPKVFPGTSPEDSDLPAFNPGSLQWKWAVEQLQDAREKGQIIVVQFHHAPYSSGVHGMAPNFSEPDNQSGVAMRVYSPLFEKYGVSLVIAGHDEMFERSFVDLDGDGRGFHVYDVGVAADGLRGEKVVRDEEGKLVPLNFNTYSQWSATANEPETWLTNENGVKHLVDGGLHYGHLQIDLVRTDYGSKMILQPVYLFPILDDDYNFVRTERRVYDDVVVMHFDHDGLEIIDFQEEFTFKFINSTTKGSTSFKSPSIGEAKKYFDQYAKESGLGDLVWTFDPDSRTFTAVGQDVIGKTIADIDESVYNFLAPTPDWSPSEEDQDEEDSIYPIEGEASVDSVYDFQAPSFEWNTDQEIPDQLKVYTLVYITQNTRGKNGATTVKAGNPEEAEKYFRNWASENGLGDLDWAYDESSRTFTAREKVEQATTIEGESSVDAVYDFLAPDFIWNTDQVDSGTNQPGQESSDQKDPEADQPGQESPEQEDPEADQLDPGNTDQEDPEEEKPNSKTLDKEFSGQGQTKQESPDQKSSDQNSPSKSKDFSQGSPASGDQPANQALPDTATGTWALGLLGLTTLFTGFLTSKNKEN</sequence>
<dbReference type="InterPro" id="IPR000724">
    <property type="entry name" value="IgG-bd_B"/>
</dbReference>
<evidence type="ECO:0000256" key="2">
    <source>
        <dbReference type="SAM" id="MobiDB-lite"/>
    </source>
</evidence>
<feature type="compositionally biased region" description="Polar residues" evidence="2">
    <location>
        <begin position="57"/>
        <end position="70"/>
    </location>
</feature>
<evidence type="ECO:0000259" key="5">
    <source>
        <dbReference type="Pfam" id="PF01378"/>
    </source>
</evidence>
<feature type="region of interest" description="Disordered" evidence="2">
    <location>
        <begin position="978"/>
        <end position="1087"/>
    </location>
</feature>
<dbReference type="Proteomes" id="UP000009875">
    <property type="component" value="Unassembled WGS sequence"/>
</dbReference>
<evidence type="ECO:0000256" key="3">
    <source>
        <dbReference type="SAM" id="SignalP"/>
    </source>
</evidence>
<dbReference type="InterPro" id="IPR008963">
    <property type="entry name" value="Purple_acid_Pase-like_N"/>
</dbReference>
<comment type="caution">
    <text evidence="6">The sequence shown here is derived from an EMBL/GenBank/DDBJ whole genome shotgun (WGS) entry which is preliminary data.</text>
</comment>
<dbReference type="SUPFAM" id="SSF49363">
    <property type="entry name" value="Purple acid phosphatase, N-terminal domain"/>
    <property type="match status" value="1"/>
</dbReference>
<gene>
    <name evidence="6" type="ORF">HMPREF9698_00205</name>
</gene>
<evidence type="ECO:0008006" key="8">
    <source>
        <dbReference type="Google" id="ProtNLM"/>
    </source>
</evidence>
<dbReference type="PATRIC" id="fig|883081.3.peg.206"/>
<accession>K9EBV2</accession>
<dbReference type="InterPro" id="IPR039331">
    <property type="entry name" value="PAPs-like"/>
</dbReference>
<feature type="compositionally biased region" description="Polar residues" evidence="2">
    <location>
        <begin position="978"/>
        <end position="992"/>
    </location>
</feature>
<dbReference type="SUPFAM" id="SSF54358">
    <property type="entry name" value="Immunoglobulin-binding domains"/>
    <property type="match status" value="1"/>
</dbReference>
<feature type="chain" id="PRO_5003927287" description="Calcineurin-like phosphoesterase domain-containing protein" evidence="3">
    <location>
        <begin position="29"/>
        <end position="1115"/>
    </location>
</feature>
<dbReference type="InterPro" id="IPR029052">
    <property type="entry name" value="Metallo-depent_PP-like"/>
</dbReference>
<protein>
    <recommendedName>
        <fullName evidence="8">Calcineurin-like phosphoesterase domain-containing protein</fullName>
    </recommendedName>
</protein>
<evidence type="ECO:0000256" key="1">
    <source>
        <dbReference type="ARBA" id="ARBA00022729"/>
    </source>
</evidence>
<feature type="domain" description="IgG-binding B" evidence="5">
    <location>
        <begin position="884"/>
        <end position="951"/>
    </location>
</feature>
<evidence type="ECO:0000313" key="7">
    <source>
        <dbReference type="Proteomes" id="UP000009875"/>
    </source>
</evidence>
<reference evidence="6 7" key="1">
    <citation type="submission" date="2012-09" db="EMBL/GenBank/DDBJ databases">
        <title>The Genome Sequence of Alloiococcus otitis ATCC 51267.</title>
        <authorList>
            <consortium name="The Broad Institute Genome Sequencing Platform"/>
            <person name="Earl A."/>
            <person name="Ward D."/>
            <person name="Feldgarden M."/>
            <person name="Gevers D."/>
            <person name="Huys G."/>
            <person name="Walker B."/>
            <person name="Young S.K."/>
            <person name="Zeng Q."/>
            <person name="Gargeya S."/>
            <person name="Fitzgerald M."/>
            <person name="Haas B."/>
            <person name="Abouelleil A."/>
            <person name="Alvarado L."/>
            <person name="Arachchi H.M."/>
            <person name="Berlin A.M."/>
            <person name="Chapman S.B."/>
            <person name="Goldberg J."/>
            <person name="Griggs A."/>
            <person name="Gujja S."/>
            <person name="Hansen M."/>
            <person name="Howarth C."/>
            <person name="Imamovic A."/>
            <person name="Larimer J."/>
            <person name="McCowen C."/>
            <person name="Montmayeur A."/>
            <person name="Murphy C."/>
            <person name="Neiman D."/>
            <person name="Pearson M."/>
            <person name="Priest M."/>
            <person name="Roberts A."/>
            <person name="Saif S."/>
            <person name="Shea T."/>
            <person name="Sisk P."/>
            <person name="Sykes S."/>
            <person name="Wortman J."/>
            <person name="Nusbaum C."/>
            <person name="Birren B."/>
        </authorList>
    </citation>
    <scope>NUCLEOTIDE SEQUENCE [LARGE SCALE GENOMIC DNA]</scope>
    <source>
        <strain evidence="6 7">ATCC 51267</strain>
    </source>
</reference>
<dbReference type="Pfam" id="PF01378">
    <property type="entry name" value="IgG_binding_B"/>
    <property type="match status" value="2"/>
</dbReference>
<dbReference type="STRING" id="883081.HMPREF9698_00205"/>
<keyword evidence="1 3" id="KW-0732">Signal</keyword>
<dbReference type="HOGENOM" id="CLU_281144_0_0_9"/>
<dbReference type="RefSeq" id="WP_003776444.1">
    <property type="nucleotide sequence ID" value="NZ_JH992957.1"/>
</dbReference>
<dbReference type="EMBL" id="AGXA01000004">
    <property type="protein sequence ID" value="EKU94173.1"/>
    <property type="molecule type" value="Genomic_DNA"/>
</dbReference>
<feature type="compositionally biased region" description="Acidic residues" evidence="2">
    <location>
        <begin position="1008"/>
        <end position="1017"/>
    </location>
</feature>
<feature type="domain" description="Calcineurin-like phosphoesterase" evidence="4">
    <location>
        <begin position="350"/>
        <end position="622"/>
    </location>
</feature>
<name>K9EBV2_9LACT</name>
<keyword evidence="7" id="KW-1185">Reference proteome</keyword>
<feature type="compositionally biased region" description="Polar residues" evidence="2">
    <location>
        <begin position="34"/>
        <end position="44"/>
    </location>
</feature>